<dbReference type="GO" id="GO:0015833">
    <property type="term" value="P:peptide transport"/>
    <property type="evidence" value="ECO:0007669"/>
    <property type="project" value="UniProtKB-KW"/>
</dbReference>
<evidence type="ECO:0000256" key="2">
    <source>
        <dbReference type="ARBA" id="ARBA00022448"/>
    </source>
</evidence>
<name>A0AAU0PUX7_9CORY</name>
<keyword evidence="6" id="KW-0571">Peptide transport</keyword>
<keyword evidence="15" id="KW-1185">Reference proteome</keyword>
<dbReference type="Pfam" id="PF12911">
    <property type="entry name" value="OppC_N"/>
    <property type="match status" value="1"/>
</dbReference>
<evidence type="ECO:0000259" key="13">
    <source>
        <dbReference type="PROSITE" id="PS50928"/>
    </source>
</evidence>
<keyword evidence="5 12" id="KW-0812">Transmembrane</keyword>
<reference evidence="14 15" key="1">
    <citation type="submission" date="2023-10" db="EMBL/GenBank/DDBJ databases">
        <title>complete genome sequence of Corynebacterium pseudokroppenstedtii P15-C1.</title>
        <authorList>
            <person name="Bruggemann H."/>
            <person name="Poehlein A."/>
        </authorList>
    </citation>
    <scope>NUCLEOTIDE SEQUENCE [LARGE SCALE GENOMIC DNA]</scope>
    <source>
        <strain evidence="14 15">P15_C1</strain>
    </source>
</reference>
<dbReference type="PANTHER" id="PTHR43386">
    <property type="entry name" value="OLIGOPEPTIDE TRANSPORT SYSTEM PERMEASE PROTEIN APPC"/>
    <property type="match status" value="1"/>
</dbReference>
<evidence type="ECO:0000313" key="15">
    <source>
        <dbReference type="Proteomes" id="UP001174314"/>
    </source>
</evidence>
<dbReference type="GO" id="GO:0055085">
    <property type="term" value="P:transmembrane transport"/>
    <property type="evidence" value="ECO:0007669"/>
    <property type="project" value="InterPro"/>
</dbReference>
<keyword evidence="3" id="KW-1003">Cell membrane</keyword>
<keyword evidence="7" id="KW-0653">Protein transport</keyword>
<evidence type="ECO:0000256" key="5">
    <source>
        <dbReference type="ARBA" id="ARBA00022692"/>
    </source>
</evidence>
<keyword evidence="2 12" id="KW-0813">Transport</keyword>
<protein>
    <recommendedName>
        <fullName evidence="11">Oligopeptide transport system permease protein OppC</fullName>
    </recommendedName>
</protein>
<organism evidence="14 15">
    <name type="scientific">Corynebacterium pseudokroppenstedtii</name>
    <dbReference type="NCBI Taxonomy" id="2804917"/>
    <lineage>
        <taxon>Bacteria</taxon>
        <taxon>Bacillati</taxon>
        <taxon>Actinomycetota</taxon>
        <taxon>Actinomycetes</taxon>
        <taxon>Mycobacteriales</taxon>
        <taxon>Corynebacteriaceae</taxon>
        <taxon>Corynebacterium</taxon>
    </lineage>
</organism>
<feature type="transmembrane region" description="Helical" evidence="12">
    <location>
        <begin position="187"/>
        <end position="206"/>
    </location>
</feature>
<dbReference type="CDD" id="cd06261">
    <property type="entry name" value="TM_PBP2"/>
    <property type="match status" value="1"/>
</dbReference>
<keyword evidence="8 12" id="KW-1133">Transmembrane helix</keyword>
<evidence type="ECO:0000256" key="4">
    <source>
        <dbReference type="ARBA" id="ARBA00022519"/>
    </source>
</evidence>
<dbReference type="SUPFAM" id="SSF161098">
    <property type="entry name" value="MetI-like"/>
    <property type="match status" value="1"/>
</dbReference>
<dbReference type="InterPro" id="IPR050366">
    <property type="entry name" value="BP-dependent_transpt_permease"/>
</dbReference>
<dbReference type="InterPro" id="IPR000515">
    <property type="entry name" value="MetI-like"/>
</dbReference>
<feature type="domain" description="ABC transmembrane type-1" evidence="13">
    <location>
        <begin position="83"/>
        <end position="268"/>
    </location>
</feature>
<evidence type="ECO:0000256" key="7">
    <source>
        <dbReference type="ARBA" id="ARBA00022927"/>
    </source>
</evidence>
<dbReference type="Proteomes" id="UP001174314">
    <property type="component" value="Chromosome"/>
</dbReference>
<dbReference type="GO" id="GO:0005886">
    <property type="term" value="C:plasma membrane"/>
    <property type="evidence" value="ECO:0007669"/>
    <property type="project" value="UniProtKB-SubCell"/>
</dbReference>
<evidence type="ECO:0000313" key="14">
    <source>
        <dbReference type="EMBL" id="WPF24118.1"/>
    </source>
</evidence>
<evidence type="ECO:0000256" key="8">
    <source>
        <dbReference type="ARBA" id="ARBA00022989"/>
    </source>
</evidence>
<evidence type="ECO:0000256" key="10">
    <source>
        <dbReference type="ARBA" id="ARBA00024202"/>
    </source>
</evidence>
<dbReference type="PANTHER" id="PTHR43386:SF2">
    <property type="entry name" value="OLIGOPEPTIDE TRANSPORT SYSTEM PERMEASE PROTEIN OPPC"/>
    <property type="match status" value="1"/>
</dbReference>
<evidence type="ECO:0000256" key="3">
    <source>
        <dbReference type="ARBA" id="ARBA00022475"/>
    </source>
</evidence>
<dbReference type="InterPro" id="IPR025966">
    <property type="entry name" value="OppC_N"/>
</dbReference>
<dbReference type="KEGG" id="cpsk:Q0N40_05970"/>
<feature type="transmembrane region" description="Helical" evidence="12">
    <location>
        <begin position="83"/>
        <end position="107"/>
    </location>
</feature>
<evidence type="ECO:0000256" key="1">
    <source>
        <dbReference type="ARBA" id="ARBA00004429"/>
    </source>
</evidence>
<feature type="transmembrane region" description="Helical" evidence="12">
    <location>
        <begin position="250"/>
        <end position="268"/>
    </location>
</feature>
<proteinExistence type="inferred from homology"/>
<dbReference type="Gene3D" id="1.10.3720.10">
    <property type="entry name" value="MetI-like"/>
    <property type="match status" value="1"/>
</dbReference>
<dbReference type="InterPro" id="IPR035906">
    <property type="entry name" value="MetI-like_sf"/>
</dbReference>
<dbReference type="EMBL" id="CP137757">
    <property type="protein sequence ID" value="WPF24118.1"/>
    <property type="molecule type" value="Genomic_DNA"/>
</dbReference>
<feature type="transmembrane region" description="Helical" evidence="12">
    <location>
        <begin position="114"/>
        <end position="136"/>
    </location>
</feature>
<evidence type="ECO:0000256" key="9">
    <source>
        <dbReference type="ARBA" id="ARBA00023136"/>
    </source>
</evidence>
<accession>A0AAU0PUX7</accession>
<evidence type="ECO:0000256" key="12">
    <source>
        <dbReference type="RuleBase" id="RU363032"/>
    </source>
</evidence>
<comment type="subcellular location">
    <subcellularLocation>
        <location evidence="1">Cell inner membrane</location>
        <topology evidence="1">Multi-pass membrane protein</topology>
    </subcellularLocation>
    <subcellularLocation>
        <location evidence="12">Cell membrane</location>
        <topology evidence="12">Multi-pass membrane protein</topology>
    </subcellularLocation>
</comment>
<gene>
    <name evidence="14" type="ORF">Q0N40_05970</name>
</gene>
<keyword evidence="4" id="KW-0997">Cell inner membrane</keyword>
<sequence length="286" mass="30643">MAQHKTALYARRFARNKLALIGVVGFLILVFASIFGPYISKWSYEEPDFLHLASSPSAEHWFGTSDSGNDLFAQTIHGLGRSLIIAVTVSLGVSILSALIGCIAALLGGIAEKIILTFIHFMLAIPSFLIIALLVSGSGGDWKLLILVLIIFGWIYPARVIWSMALSVKQNDYVKAAQYMGVNTPRIVIRHLIPNIGSLLIIQFALGVPATVMTETGLSFLGLGVKLPDVSLGTLLTVGTGAVDASPWQFYFPALILTLLTISMAFIADGLRDALDPYSAAGGHVS</sequence>
<keyword evidence="9 12" id="KW-0472">Membrane</keyword>
<dbReference type="AlphaFoldDB" id="A0AAU0PUX7"/>
<feature type="transmembrane region" description="Helical" evidence="12">
    <location>
        <begin position="142"/>
        <end position="166"/>
    </location>
</feature>
<dbReference type="Pfam" id="PF00528">
    <property type="entry name" value="BPD_transp_1"/>
    <property type="match status" value="1"/>
</dbReference>
<evidence type="ECO:0000256" key="6">
    <source>
        <dbReference type="ARBA" id="ARBA00022856"/>
    </source>
</evidence>
<evidence type="ECO:0000256" key="11">
    <source>
        <dbReference type="ARBA" id="ARBA00072251"/>
    </source>
</evidence>
<dbReference type="GO" id="GO:0015031">
    <property type="term" value="P:protein transport"/>
    <property type="evidence" value="ECO:0007669"/>
    <property type="project" value="UniProtKB-KW"/>
</dbReference>
<comment type="similarity">
    <text evidence="10">Belongs to the binding-protein-dependent transport system permease family. OppBC subfamily.</text>
</comment>
<dbReference type="PROSITE" id="PS50928">
    <property type="entry name" value="ABC_TM1"/>
    <property type="match status" value="1"/>
</dbReference>
<feature type="transmembrane region" description="Helical" evidence="12">
    <location>
        <begin position="18"/>
        <end position="39"/>
    </location>
</feature>
<dbReference type="RefSeq" id="WP_204087082.1">
    <property type="nucleotide sequence ID" value="NZ_CP137757.1"/>
</dbReference>